<dbReference type="AlphaFoldDB" id="C0N2H9"/>
<reference evidence="1 2" key="1">
    <citation type="journal article" date="2011" name="J. Bacteriol.">
        <title>Draft genome sequence of the chemolithoheterotrophic, halophilic methylotroph Methylophaga thiooxydans DMS010.</title>
        <authorList>
            <person name="Boden R."/>
            <person name="Ferriera S."/>
            <person name="Johnson J."/>
            <person name="Kelly D.P."/>
            <person name="Murrell J.C."/>
            <person name="Schafer H."/>
        </authorList>
    </citation>
    <scope>NUCLEOTIDE SEQUENCE [LARGE SCALE GENOMIC DNA]</scope>
    <source>
        <strain evidence="1 2">DMS010</strain>
    </source>
</reference>
<gene>
    <name evidence="1" type="ORF">MDMS009_373</name>
</gene>
<dbReference type="Pfam" id="PF06252">
    <property type="entry name" value="GemA"/>
    <property type="match status" value="1"/>
</dbReference>
<evidence type="ECO:0000313" key="1">
    <source>
        <dbReference type="EMBL" id="EEF81053.1"/>
    </source>
</evidence>
<dbReference type="Proteomes" id="UP000004679">
    <property type="component" value="Unassembled WGS sequence"/>
</dbReference>
<dbReference type="RefSeq" id="WP_008290168.1">
    <property type="nucleotide sequence ID" value="NZ_GG657884.1"/>
</dbReference>
<protein>
    <recommendedName>
        <fullName evidence="3">Regulatory protein GemA</fullName>
    </recommendedName>
</protein>
<dbReference type="InterPro" id="IPR009363">
    <property type="entry name" value="Phage_Mu_Gp16"/>
</dbReference>
<accession>C0N2H9</accession>
<evidence type="ECO:0008006" key="3">
    <source>
        <dbReference type="Google" id="ProtNLM"/>
    </source>
</evidence>
<proteinExistence type="predicted"/>
<dbReference type="OrthoDB" id="7360086at2"/>
<dbReference type="EMBL" id="GG657884">
    <property type="protein sequence ID" value="EEF81053.1"/>
    <property type="molecule type" value="Genomic_DNA"/>
</dbReference>
<organism evidence="1 2">
    <name type="scientific">Methylophaga thiooxydans DMS010</name>
    <dbReference type="NCBI Taxonomy" id="637616"/>
    <lineage>
        <taxon>Bacteria</taxon>
        <taxon>Pseudomonadati</taxon>
        <taxon>Pseudomonadota</taxon>
        <taxon>Gammaproteobacteria</taxon>
        <taxon>Thiotrichales</taxon>
        <taxon>Piscirickettsiaceae</taxon>
        <taxon>Methylophaga</taxon>
    </lineage>
</organism>
<sequence>MSSRQKLIQLVHIGASRLFKDEEARRTWQGDHTGERSCSKMTDKELKHLVNLLRDAKAIKPPKRAGRKPFNRSPYMAKIEALLTDMQLSWEYAETIAWHVTGGKGHATTGRPGIERLEWVHKRQQFEAIIAALYQEQKKRSLLQTVEYLLDAMNLSESYVEKLVARRANASKWRRNVPLLNAIVDHLNDKVAFERATQVALP</sequence>
<keyword evidence="2" id="KW-1185">Reference proteome</keyword>
<dbReference type="HOGENOM" id="CLU_107084_2_0_6"/>
<evidence type="ECO:0000313" key="2">
    <source>
        <dbReference type="Proteomes" id="UP000004679"/>
    </source>
</evidence>
<name>C0N2H9_9GAMM</name>